<name>G0NHS1_CAEBE</name>
<protein>
    <submittedName>
        <fullName evidence="2">Uncharacterized protein</fullName>
    </submittedName>
</protein>
<accession>G0NHS1</accession>
<proteinExistence type="predicted"/>
<dbReference type="OrthoDB" id="5859060at2759"/>
<dbReference type="InParanoid" id="G0NHS1"/>
<reference evidence="3" key="1">
    <citation type="submission" date="2011-07" db="EMBL/GenBank/DDBJ databases">
        <authorList>
            <consortium name="Caenorhabditis brenneri Sequencing and Analysis Consortium"/>
            <person name="Wilson R.K."/>
        </authorList>
    </citation>
    <scope>NUCLEOTIDE SEQUENCE [LARGE SCALE GENOMIC DNA]</scope>
    <source>
        <strain evidence="3">PB2801</strain>
    </source>
</reference>
<evidence type="ECO:0000256" key="1">
    <source>
        <dbReference type="SAM" id="Phobius"/>
    </source>
</evidence>
<evidence type="ECO:0000313" key="3">
    <source>
        <dbReference type="Proteomes" id="UP000008068"/>
    </source>
</evidence>
<keyword evidence="1" id="KW-0472">Membrane</keyword>
<dbReference type="Proteomes" id="UP000008068">
    <property type="component" value="Unassembled WGS sequence"/>
</dbReference>
<dbReference type="AlphaFoldDB" id="G0NHS1"/>
<organism evidence="3">
    <name type="scientific">Caenorhabditis brenneri</name>
    <name type="common">Nematode worm</name>
    <dbReference type="NCBI Taxonomy" id="135651"/>
    <lineage>
        <taxon>Eukaryota</taxon>
        <taxon>Metazoa</taxon>
        <taxon>Ecdysozoa</taxon>
        <taxon>Nematoda</taxon>
        <taxon>Chromadorea</taxon>
        <taxon>Rhabditida</taxon>
        <taxon>Rhabditina</taxon>
        <taxon>Rhabditomorpha</taxon>
        <taxon>Rhabditoidea</taxon>
        <taxon>Rhabditidae</taxon>
        <taxon>Peloderinae</taxon>
        <taxon>Caenorhabditis</taxon>
    </lineage>
</organism>
<gene>
    <name evidence="2" type="ORF">CAEBREN_18697</name>
</gene>
<keyword evidence="3" id="KW-1185">Reference proteome</keyword>
<keyword evidence="1" id="KW-0812">Transmembrane</keyword>
<dbReference type="PANTHER" id="PTHR10664">
    <property type="entry name" value="SERPENTINE RECEPTOR-C.ELEGANS"/>
    <property type="match status" value="1"/>
</dbReference>
<dbReference type="PANTHER" id="PTHR10664:SF20">
    <property type="entry name" value="SERPENTINE RECEPTOR, CLASS BC (CLASS B-LIKE)"/>
    <property type="match status" value="1"/>
</dbReference>
<dbReference type="Pfam" id="PF10316">
    <property type="entry name" value="7TM_GPCR_Srbc"/>
    <property type="match status" value="1"/>
</dbReference>
<feature type="transmembrane region" description="Helical" evidence="1">
    <location>
        <begin position="27"/>
        <end position="46"/>
    </location>
</feature>
<sequence length="105" mass="12253">MLSLKLFVWNKYKKQEISKDLRRVNRLAIIDTVIIVVFDLIPPILVSTVPNFYYWLGPINTVFKTLGFVVEGFWVTVNLKSKYQTPRRKSTVVTVTGKWDNATHH</sequence>
<dbReference type="EMBL" id="GL379886">
    <property type="protein sequence ID" value="EGT31512.1"/>
    <property type="molecule type" value="Genomic_DNA"/>
</dbReference>
<keyword evidence="1" id="KW-1133">Transmembrane helix</keyword>
<dbReference type="HOGENOM" id="CLU_2238968_0_0_1"/>
<feature type="transmembrane region" description="Helical" evidence="1">
    <location>
        <begin position="52"/>
        <end position="79"/>
    </location>
</feature>
<evidence type="ECO:0000313" key="2">
    <source>
        <dbReference type="EMBL" id="EGT31512.1"/>
    </source>
</evidence>
<dbReference type="InterPro" id="IPR019420">
    <property type="entry name" value="7TM_GPCR_serpentine_rcpt_Srbc"/>
</dbReference>